<sequence>MNLGPVEVAEIAAEAAQEKKSKNTCILDLRGLSSITDYFVICSVTSDVQGRAVADNVQEELSKSGADVWFVEGYEHAKWILLDYVDVVVHVFEEETRDFYGLDRLWGDAPRAKLSTAAKKGKKK</sequence>
<dbReference type="InterPro" id="IPR004394">
    <property type="entry name" value="Iojap/RsfS/C7orf30"/>
</dbReference>
<comment type="subunit">
    <text evidence="2">Interacts with ribosomal protein uL14 (rplN).</text>
</comment>
<evidence type="ECO:0000256" key="1">
    <source>
        <dbReference type="ARBA" id="ARBA00010574"/>
    </source>
</evidence>
<keyword evidence="2" id="KW-0810">Translation regulation</keyword>
<reference evidence="3 4" key="1">
    <citation type="submission" date="2019-03" db="EMBL/GenBank/DDBJ databases">
        <title>Metabolic potential of uncultured bacteria and archaea associated with petroleum seepage in deep-sea sediments.</title>
        <authorList>
            <person name="Dong X."/>
            <person name="Hubert C."/>
        </authorList>
    </citation>
    <scope>NUCLEOTIDE SEQUENCE [LARGE SCALE GENOMIC DNA]</scope>
    <source>
        <strain evidence="3">E44_bin18</strain>
    </source>
</reference>
<comment type="function">
    <text evidence="2">Functions as a ribosomal silencing factor. Interacts with ribosomal protein uL14 (rplN), blocking formation of intersubunit bridge B8. Prevents association of the 30S and 50S ribosomal subunits and the formation of functional ribosomes, thus repressing translation.</text>
</comment>
<proteinExistence type="inferred from homology"/>
<gene>
    <name evidence="2 3" type="primary">rsfS</name>
    <name evidence="3" type="ORF">E3J62_05995</name>
</gene>
<dbReference type="EMBL" id="SOJN01000074">
    <property type="protein sequence ID" value="TET45881.1"/>
    <property type="molecule type" value="Genomic_DNA"/>
</dbReference>
<dbReference type="GO" id="GO:0017148">
    <property type="term" value="P:negative regulation of translation"/>
    <property type="evidence" value="ECO:0007669"/>
    <property type="project" value="UniProtKB-UniRule"/>
</dbReference>
<dbReference type="GO" id="GO:0043023">
    <property type="term" value="F:ribosomal large subunit binding"/>
    <property type="evidence" value="ECO:0007669"/>
    <property type="project" value="TreeGrafter"/>
</dbReference>
<dbReference type="GO" id="GO:0090071">
    <property type="term" value="P:negative regulation of ribosome biogenesis"/>
    <property type="evidence" value="ECO:0007669"/>
    <property type="project" value="UniProtKB-UniRule"/>
</dbReference>
<comment type="subcellular location">
    <subcellularLocation>
        <location evidence="2">Cytoplasm</location>
    </subcellularLocation>
</comment>
<dbReference type="InterPro" id="IPR043519">
    <property type="entry name" value="NT_sf"/>
</dbReference>
<organism evidence="3 4">
    <name type="scientific">candidate division TA06 bacterium</name>
    <dbReference type="NCBI Taxonomy" id="2250710"/>
    <lineage>
        <taxon>Bacteria</taxon>
        <taxon>Bacteria division TA06</taxon>
    </lineage>
</organism>
<dbReference type="AlphaFoldDB" id="A0A523UUC9"/>
<dbReference type="PANTHER" id="PTHR21043:SF0">
    <property type="entry name" value="MITOCHONDRIAL ASSEMBLY OF RIBOSOMAL LARGE SUBUNIT PROTEIN 1"/>
    <property type="match status" value="1"/>
</dbReference>
<dbReference type="Proteomes" id="UP000315525">
    <property type="component" value="Unassembled WGS sequence"/>
</dbReference>
<evidence type="ECO:0000256" key="2">
    <source>
        <dbReference type="HAMAP-Rule" id="MF_01477"/>
    </source>
</evidence>
<dbReference type="SUPFAM" id="SSF81301">
    <property type="entry name" value="Nucleotidyltransferase"/>
    <property type="match status" value="1"/>
</dbReference>
<accession>A0A523UUC9</accession>
<comment type="similarity">
    <text evidence="1 2">Belongs to the Iojap/RsfS family.</text>
</comment>
<evidence type="ECO:0000313" key="4">
    <source>
        <dbReference type="Proteomes" id="UP000315525"/>
    </source>
</evidence>
<comment type="caution">
    <text evidence="3">The sequence shown here is derived from an EMBL/GenBank/DDBJ whole genome shotgun (WGS) entry which is preliminary data.</text>
</comment>
<dbReference type="NCBIfam" id="TIGR00090">
    <property type="entry name" value="rsfS_iojap_ybeB"/>
    <property type="match status" value="1"/>
</dbReference>
<dbReference type="HAMAP" id="MF_01477">
    <property type="entry name" value="Iojap_RsfS"/>
    <property type="match status" value="1"/>
</dbReference>
<dbReference type="PANTHER" id="PTHR21043">
    <property type="entry name" value="IOJAP SUPERFAMILY ORTHOLOG"/>
    <property type="match status" value="1"/>
</dbReference>
<dbReference type="GO" id="GO:0005737">
    <property type="term" value="C:cytoplasm"/>
    <property type="evidence" value="ECO:0007669"/>
    <property type="project" value="UniProtKB-SubCell"/>
</dbReference>
<keyword evidence="2" id="KW-0963">Cytoplasm</keyword>
<dbReference type="Gene3D" id="3.30.460.10">
    <property type="entry name" value="Beta Polymerase, domain 2"/>
    <property type="match status" value="1"/>
</dbReference>
<dbReference type="GO" id="GO:0042256">
    <property type="term" value="P:cytosolic ribosome assembly"/>
    <property type="evidence" value="ECO:0007669"/>
    <property type="project" value="UniProtKB-UniRule"/>
</dbReference>
<evidence type="ECO:0000313" key="3">
    <source>
        <dbReference type="EMBL" id="TET45881.1"/>
    </source>
</evidence>
<dbReference type="Pfam" id="PF02410">
    <property type="entry name" value="RsfS"/>
    <property type="match status" value="1"/>
</dbReference>
<protein>
    <recommendedName>
        <fullName evidence="2">Ribosomal silencing factor RsfS</fullName>
    </recommendedName>
</protein>
<name>A0A523UUC9_UNCT6</name>
<keyword evidence="2" id="KW-0678">Repressor</keyword>